<dbReference type="Proteomes" id="UP001193035">
    <property type="component" value="Unassembled WGS sequence"/>
</dbReference>
<dbReference type="InterPro" id="IPR000182">
    <property type="entry name" value="GNAT_dom"/>
</dbReference>
<comment type="caution">
    <text evidence="2">The sequence shown here is derived from an EMBL/GenBank/DDBJ whole genome shotgun (WGS) entry which is preliminary data.</text>
</comment>
<dbReference type="PROSITE" id="PS51186">
    <property type="entry name" value="GNAT"/>
    <property type="match status" value="1"/>
</dbReference>
<gene>
    <name evidence="2" type="ORF">FGK63_03330</name>
</gene>
<sequence length="163" mass="18337">MPDSYTAPLGRLTRDTSRIITKLRQRGKLPQNAGVRSIEKSDWPEIIGLHRLLFDISNEEFALRMKTGGEGIRYCNRLSVVLEYDGNCLGTCLFLPMESDKTAWLFGAIVAPSWRRTWATVVLKHAAFNRAAKQGVEAIAFQAFNDHPDTLNHAARVLAERLP</sequence>
<proteinExistence type="predicted"/>
<dbReference type="Gene3D" id="3.40.630.30">
    <property type="match status" value="1"/>
</dbReference>
<evidence type="ECO:0000313" key="2">
    <source>
        <dbReference type="EMBL" id="TMV10108.1"/>
    </source>
</evidence>
<protein>
    <submittedName>
        <fullName evidence="2">GNAT family N-acetyltransferase</fullName>
    </submittedName>
</protein>
<accession>A0ABY2X4S9</accession>
<dbReference type="Pfam" id="PF00583">
    <property type="entry name" value="Acetyltransf_1"/>
    <property type="match status" value="1"/>
</dbReference>
<reference evidence="2 3" key="1">
    <citation type="submission" date="2019-05" db="EMBL/GenBank/DDBJ databases">
        <title>Ruegeria sp. nov., isolated from tidal flat.</title>
        <authorList>
            <person name="Kim W."/>
        </authorList>
    </citation>
    <scope>NUCLEOTIDE SEQUENCE [LARGE SCALE GENOMIC DNA]</scope>
    <source>
        <strain evidence="2 3">CAU 1488</strain>
    </source>
</reference>
<dbReference type="EMBL" id="VCPD01000001">
    <property type="protein sequence ID" value="TMV10108.1"/>
    <property type="molecule type" value="Genomic_DNA"/>
</dbReference>
<evidence type="ECO:0000313" key="3">
    <source>
        <dbReference type="Proteomes" id="UP001193035"/>
    </source>
</evidence>
<organism evidence="2 3">
    <name type="scientific">Ruegeria sediminis</name>
    <dbReference type="NCBI Taxonomy" id="2583820"/>
    <lineage>
        <taxon>Bacteria</taxon>
        <taxon>Pseudomonadati</taxon>
        <taxon>Pseudomonadota</taxon>
        <taxon>Alphaproteobacteria</taxon>
        <taxon>Rhodobacterales</taxon>
        <taxon>Roseobacteraceae</taxon>
        <taxon>Ruegeria</taxon>
    </lineage>
</organism>
<feature type="domain" description="N-acetyltransferase" evidence="1">
    <location>
        <begin position="33"/>
        <end position="163"/>
    </location>
</feature>
<dbReference type="SUPFAM" id="SSF55729">
    <property type="entry name" value="Acyl-CoA N-acyltransferases (Nat)"/>
    <property type="match status" value="1"/>
</dbReference>
<dbReference type="InterPro" id="IPR016181">
    <property type="entry name" value="Acyl_CoA_acyltransferase"/>
</dbReference>
<name>A0ABY2X4S9_9RHOB</name>
<evidence type="ECO:0000259" key="1">
    <source>
        <dbReference type="PROSITE" id="PS51186"/>
    </source>
</evidence>
<keyword evidence="3" id="KW-1185">Reference proteome</keyword>